<dbReference type="InterPro" id="IPR000198">
    <property type="entry name" value="RhoGAP_dom"/>
</dbReference>
<sequence length="335" mass="37535">MQLSYDATRGNSVPTLLLLMQRQLYAQGGLQVEGIFRINAENSQEELAWFRELLTGVLDPLSPEQVMQSQSEEECAQLVRFLPQTEATLLDWGINLMADVAQLEHLNKMNARNVAMVFCTKHDSNPLTALMHVVQVMNFLKTLEMKTLREREGSTVKSNTVSDLNSFGDDNHQSSSQLKLKDGSENGSDFSEEDKVFVAEEPSQPSYPSHLIEYYGYETKSGSKDLHTPTKNIIPRENREAYVKAIGRGFSASPFKTFTIRLRDLMKGDNHARDMSRSCKAPDVTVEPSDDVKNPSSNWQFVVLELAGSHYAAVCIEQDGTDAGIKSCVIRSILY</sequence>
<dbReference type="SUPFAM" id="SSF56214">
    <property type="entry name" value="4'-phosphopantetheinyl transferase"/>
    <property type="match status" value="1"/>
</dbReference>
<dbReference type="InterPro" id="IPR044785">
    <property type="entry name" value="RopGAP1-5"/>
</dbReference>
<feature type="region of interest" description="Disordered" evidence="2">
    <location>
        <begin position="150"/>
        <end position="193"/>
    </location>
</feature>
<evidence type="ECO:0000256" key="1">
    <source>
        <dbReference type="ARBA" id="ARBA00022468"/>
    </source>
</evidence>
<proteinExistence type="predicted"/>
<dbReference type="PANTHER" id="PTHR23177:SF64">
    <property type="entry name" value="RHO GTPASE-ACTIVATING PROTEIN 1"/>
    <property type="match status" value="1"/>
</dbReference>
<dbReference type="Proteomes" id="UP000053555">
    <property type="component" value="Unassembled WGS sequence"/>
</dbReference>
<dbReference type="SUPFAM" id="SSF48350">
    <property type="entry name" value="GTPase activation domain, GAP"/>
    <property type="match status" value="1"/>
</dbReference>
<gene>
    <name evidence="4" type="ORF">glysoja_040938</name>
</gene>
<feature type="domain" description="Rho-GAP" evidence="3">
    <location>
        <begin position="11"/>
        <end position="148"/>
    </location>
</feature>
<protein>
    <submittedName>
        <fullName evidence="4">Rho GTPase-activating protein gacA</fullName>
        <ecNumber evidence="4">2.7.8.-</ecNumber>
    </submittedName>
</protein>
<dbReference type="EMBL" id="KN641523">
    <property type="protein sequence ID" value="KHN46020.1"/>
    <property type="molecule type" value="Genomic_DNA"/>
</dbReference>
<dbReference type="SMART" id="SM00324">
    <property type="entry name" value="RhoGAP"/>
    <property type="match status" value="1"/>
</dbReference>
<keyword evidence="4" id="KW-0808">Transferase</keyword>
<dbReference type="PANTHER" id="PTHR23177">
    <property type="entry name" value="MKIAA1688 PROTEIN"/>
    <property type="match status" value="1"/>
</dbReference>
<dbReference type="GO" id="GO:0008897">
    <property type="term" value="F:holo-[acyl-carrier-protein] synthase activity"/>
    <property type="evidence" value="ECO:0007669"/>
    <property type="project" value="InterPro"/>
</dbReference>
<dbReference type="Gene3D" id="3.90.470.20">
    <property type="entry name" value="4'-phosphopantetheinyl transferase domain"/>
    <property type="match status" value="1"/>
</dbReference>
<organism evidence="4">
    <name type="scientific">Glycine soja</name>
    <name type="common">Wild soybean</name>
    <dbReference type="NCBI Taxonomy" id="3848"/>
    <lineage>
        <taxon>Eukaryota</taxon>
        <taxon>Viridiplantae</taxon>
        <taxon>Streptophyta</taxon>
        <taxon>Embryophyta</taxon>
        <taxon>Tracheophyta</taxon>
        <taxon>Spermatophyta</taxon>
        <taxon>Magnoliopsida</taxon>
        <taxon>eudicotyledons</taxon>
        <taxon>Gunneridae</taxon>
        <taxon>Pentapetalae</taxon>
        <taxon>rosids</taxon>
        <taxon>fabids</taxon>
        <taxon>Fabales</taxon>
        <taxon>Fabaceae</taxon>
        <taxon>Papilionoideae</taxon>
        <taxon>50 kb inversion clade</taxon>
        <taxon>NPAAA clade</taxon>
        <taxon>indigoferoid/millettioid clade</taxon>
        <taxon>Phaseoleae</taxon>
        <taxon>Glycine</taxon>
        <taxon>Glycine subgen. Soja</taxon>
    </lineage>
</organism>
<dbReference type="Pfam" id="PF00620">
    <property type="entry name" value="RhoGAP"/>
    <property type="match status" value="1"/>
</dbReference>
<evidence type="ECO:0000256" key="2">
    <source>
        <dbReference type="SAM" id="MobiDB-lite"/>
    </source>
</evidence>
<dbReference type="Gene3D" id="1.10.555.10">
    <property type="entry name" value="Rho GTPase activation protein"/>
    <property type="match status" value="1"/>
</dbReference>
<dbReference type="EC" id="2.7.8.-" evidence="4"/>
<dbReference type="InterPro" id="IPR008936">
    <property type="entry name" value="Rho_GTPase_activation_prot"/>
</dbReference>
<feature type="region of interest" description="Disordered" evidence="2">
    <location>
        <begin position="272"/>
        <end position="292"/>
    </location>
</feature>
<dbReference type="GO" id="GO:0005096">
    <property type="term" value="F:GTPase activator activity"/>
    <property type="evidence" value="ECO:0007669"/>
    <property type="project" value="UniProtKB-KW"/>
</dbReference>
<feature type="compositionally biased region" description="Polar residues" evidence="2">
    <location>
        <begin position="155"/>
        <end position="165"/>
    </location>
</feature>
<evidence type="ECO:0000259" key="3">
    <source>
        <dbReference type="SMART" id="SM00324"/>
    </source>
</evidence>
<dbReference type="GO" id="GO:0000287">
    <property type="term" value="F:magnesium ion binding"/>
    <property type="evidence" value="ECO:0007669"/>
    <property type="project" value="InterPro"/>
</dbReference>
<dbReference type="AlphaFoldDB" id="A0A0B2SLZ9"/>
<evidence type="ECO:0000313" key="4">
    <source>
        <dbReference type="EMBL" id="KHN46020.1"/>
    </source>
</evidence>
<dbReference type="InterPro" id="IPR037143">
    <property type="entry name" value="4-PPantetheinyl_Trfase_dom_sf"/>
</dbReference>
<reference evidence="4" key="1">
    <citation type="submission" date="2014-07" db="EMBL/GenBank/DDBJ databases">
        <title>Identification of a novel salt tolerance gene in wild soybean by whole-genome sequencing.</title>
        <authorList>
            <person name="Lam H.-M."/>
            <person name="Qi X."/>
            <person name="Li M.-W."/>
            <person name="Liu X."/>
            <person name="Xie M."/>
            <person name="Ni M."/>
            <person name="Xu X."/>
        </authorList>
    </citation>
    <scope>NUCLEOTIDE SEQUENCE [LARGE SCALE GENOMIC DNA]</scope>
    <source>
        <tissue evidence="4">Root</tissue>
    </source>
</reference>
<dbReference type="GO" id="GO:0007165">
    <property type="term" value="P:signal transduction"/>
    <property type="evidence" value="ECO:0007669"/>
    <property type="project" value="InterPro"/>
</dbReference>
<accession>A0A0B2SLZ9</accession>
<keyword evidence="1" id="KW-0343">GTPase activation</keyword>
<name>A0A0B2SLZ9_GLYSO</name>